<dbReference type="STRING" id="2903.R1G7F5"/>
<dbReference type="eggNOG" id="KOG3154">
    <property type="taxonomic scope" value="Eukaryota"/>
</dbReference>
<evidence type="ECO:0000256" key="6">
    <source>
        <dbReference type="HAMAP-Rule" id="MF_03146"/>
    </source>
</evidence>
<dbReference type="AlphaFoldDB" id="A0A0D3L184"/>
<dbReference type="PANTHER" id="PTHR20426">
    <property type="entry name" value="RIBOSOME BIOGENESIS PROTEIN TSR3 HOMOLOG"/>
    <property type="match status" value="1"/>
</dbReference>
<feature type="binding site" evidence="6">
    <location>
        <position position="63"/>
    </location>
    <ligand>
        <name>S-adenosyl-L-methionine</name>
        <dbReference type="ChEBI" id="CHEBI:59789"/>
    </ligand>
</feature>
<reference evidence="9" key="1">
    <citation type="journal article" date="2013" name="Nature">
        <title>Pan genome of the phytoplankton Emiliania underpins its global distribution.</title>
        <authorList>
            <person name="Read B.A."/>
            <person name="Kegel J."/>
            <person name="Klute M.J."/>
            <person name="Kuo A."/>
            <person name="Lefebvre S.C."/>
            <person name="Maumus F."/>
            <person name="Mayer C."/>
            <person name="Miller J."/>
            <person name="Monier A."/>
            <person name="Salamov A."/>
            <person name="Young J."/>
            <person name="Aguilar M."/>
            <person name="Claverie J.M."/>
            <person name="Frickenhaus S."/>
            <person name="Gonzalez K."/>
            <person name="Herman E.K."/>
            <person name="Lin Y.C."/>
            <person name="Napier J."/>
            <person name="Ogata H."/>
            <person name="Sarno A.F."/>
            <person name="Shmutz J."/>
            <person name="Schroeder D."/>
            <person name="de Vargas C."/>
            <person name="Verret F."/>
            <person name="von Dassow P."/>
            <person name="Valentin K."/>
            <person name="Van de Peer Y."/>
            <person name="Wheeler G."/>
            <person name="Dacks J.B."/>
            <person name="Delwiche C.F."/>
            <person name="Dyhrman S.T."/>
            <person name="Glockner G."/>
            <person name="John U."/>
            <person name="Richards T."/>
            <person name="Worden A.Z."/>
            <person name="Zhang X."/>
            <person name="Grigoriev I.V."/>
            <person name="Allen A.E."/>
            <person name="Bidle K."/>
            <person name="Borodovsky M."/>
            <person name="Bowler C."/>
            <person name="Brownlee C."/>
            <person name="Cock J.M."/>
            <person name="Elias M."/>
            <person name="Gladyshev V.N."/>
            <person name="Groth M."/>
            <person name="Guda C."/>
            <person name="Hadaegh A."/>
            <person name="Iglesias-Rodriguez M.D."/>
            <person name="Jenkins J."/>
            <person name="Jones B.M."/>
            <person name="Lawson T."/>
            <person name="Leese F."/>
            <person name="Lindquist E."/>
            <person name="Lobanov A."/>
            <person name="Lomsadze A."/>
            <person name="Malik S.B."/>
            <person name="Marsh M.E."/>
            <person name="Mackinder L."/>
            <person name="Mock T."/>
            <person name="Mueller-Roeber B."/>
            <person name="Pagarete A."/>
            <person name="Parker M."/>
            <person name="Probert I."/>
            <person name="Quesneville H."/>
            <person name="Raines C."/>
            <person name="Rensing S.A."/>
            <person name="Riano-Pachon D.M."/>
            <person name="Richier S."/>
            <person name="Rokitta S."/>
            <person name="Shiraiwa Y."/>
            <person name="Soanes D.M."/>
            <person name="van der Giezen M."/>
            <person name="Wahlund T.M."/>
            <person name="Williams B."/>
            <person name="Wilson W."/>
            <person name="Wolfe G."/>
            <person name="Wurch L.L."/>
        </authorList>
    </citation>
    <scope>NUCLEOTIDE SEQUENCE</scope>
</reference>
<dbReference type="EC" id="2.5.1.157" evidence="6"/>
<evidence type="ECO:0000256" key="2">
    <source>
        <dbReference type="ARBA" id="ARBA00022517"/>
    </source>
</evidence>
<dbReference type="GO" id="GO:1904047">
    <property type="term" value="F:S-adenosyl-L-methionine binding"/>
    <property type="evidence" value="ECO:0007669"/>
    <property type="project" value="UniProtKB-UniRule"/>
</dbReference>
<dbReference type="InterPro" id="IPR007177">
    <property type="entry name" value="Tsr3_C"/>
</dbReference>
<comment type="catalytic activity">
    <reaction evidence="6">
        <text>an N(1)-methylpseudouridine in rRNA + S-adenosyl-L-methionine = N(1)-methyl-N(3)-[(3S)-3-amino-3-carboxypropyl]pseudouridine in rRNA + S-methyl-5'-thioadenosine + H(+)</text>
        <dbReference type="Rhea" id="RHEA:63296"/>
        <dbReference type="Rhea" id="RHEA-COMP:11634"/>
        <dbReference type="Rhea" id="RHEA-COMP:16310"/>
        <dbReference type="ChEBI" id="CHEBI:15378"/>
        <dbReference type="ChEBI" id="CHEBI:17509"/>
        <dbReference type="ChEBI" id="CHEBI:59789"/>
        <dbReference type="ChEBI" id="CHEBI:74890"/>
        <dbReference type="ChEBI" id="CHEBI:146234"/>
        <dbReference type="EC" id="2.5.1.157"/>
    </reaction>
</comment>
<comment type="caution">
    <text evidence="6">Lacks conserved residue(s) required for the propagation of feature annotation.</text>
</comment>
<reference evidence="8" key="2">
    <citation type="submission" date="2024-10" db="UniProtKB">
        <authorList>
            <consortium name="EnsemblProtists"/>
        </authorList>
    </citation>
    <scope>IDENTIFICATION</scope>
</reference>
<keyword evidence="9" id="KW-1185">Reference proteome</keyword>
<dbReference type="HAMAP" id="MF_01116">
    <property type="entry name" value="TSR3"/>
    <property type="match status" value="1"/>
</dbReference>
<proteinExistence type="inferred from homology"/>
<dbReference type="HOGENOM" id="CLU_035060_4_2_1"/>
<comment type="similarity">
    <text evidence="6">Belongs to the TDD superfamily. TSR3 family.</text>
</comment>
<feature type="domain" description="16S/18S rRNA aminocarboxypropyltransferase Tsr3 C-terminal" evidence="7">
    <location>
        <begin position="37"/>
        <end position="162"/>
    </location>
</feature>
<organism evidence="8 9">
    <name type="scientific">Emiliania huxleyi (strain CCMP1516)</name>
    <dbReference type="NCBI Taxonomy" id="280463"/>
    <lineage>
        <taxon>Eukaryota</taxon>
        <taxon>Haptista</taxon>
        <taxon>Haptophyta</taxon>
        <taxon>Prymnesiophyceae</taxon>
        <taxon>Isochrysidales</taxon>
        <taxon>Noelaerhabdaceae</taxon>
        <taxon>Emiliania</taxon>
    </lineage>
</organism>
<name>A0A0D3L184_EMIH1</name>
<dbReference type="KEGG" id="ehx:EMIHUDRAFT_56186"/>
<evidence type="ECO:0000256" key="4">
    <source>
        <dbReference type="ARBA" id="ARBA00022679"/>
    </source>
</evidence>
<dbReference type="Proteomes" id="UP000013827">
    <property type="component" value="Unassembled WGS sequence"/>
</dbReference>
<keyword evidence="1" id="KW-0963">Cytoplasm</keyword>
<dbReference type="Pfam" id="PF04034">
    <property type="entry name" value="Ribo_biogen_C"/>
    <property type="match status" value="1"/>
</dbReference>
<feature type="binding site" evidence="6">
    <location>
        <position position="15"/>
    </location>
    <ligand>
        <name>S-adenosyl-L-methionine</name>
        <dbReference type="ChEBI" id="CHEBI:59789"/>
    </ligand>
</feature>
<keyword evidence="5 6" id="KW-0949">S-adenosyl-L-methionine</keyword>
<dbReference type="GO" id="GO:0030490">
    <property type="term" value="P:maturation of SSU-rRNA"/>
    <property type="evidence" value="ECO:0007669"/>
    <property type="project" value="TreeGrafter"/>
</dbReference>
<keyword evidence="4 6" id="KW-0808">Transferase</keyword>
<dbReference type="EnsemblProtists" id="EOD41769">
    <property type="protein sequence ID" value="EOD41769"/>
    <property type="gene ID" value="EMIHUDRAFT_56186"/>
</dbReference>
<evidence type="ECO:0000313" key="9">
    <source>
        <dbReference type="Proteomes" id="UP000013827"/>
    </source>
</evidence>
<dbReference type="OMA" id="DCSWESA"/>
<evidence type="ECO:0000256" key="5">
    <source>
        <dbReference type="ARBA" id="ARBA00022691"/>
    </source>
</evidence>
<feature type="binding site" evidence="6">
    <location>
        <position position="87"/>
    </location>
    <ligand>
        <name>S-adenosyl-L-methionine</name>
        <dbReference type="ChEBI" id="CHEBI:59789"/>
    </ligand>
</feature>
<evidence type="ECO:0000256" key="3">
    <source>
        <dbReference type="ARBA" id="ARBA00022552"/>
    </source>
</evidence>
<evidence type="ECO:0000256" key="1">
    <source>
        <dbReference type="ARBA" id="ARBA00022490"/>
    </source>
</evidence>
<accession>A0A0D3L184</accession>
<sequence>MRMWEFNQNDSKRDSGSKLVRLGMAKTLKVGQNYAGIVLSSEAQTVISREDLETVRVHGVGGVNCSWNQLDKVPSRKLGRARLHRILPYMVAANPVNYGRPFKMNTAEAMAASLYIVGLQQDAHDLMAQFSFGAEFLRLNRAALDAYAAAPDAAGVRAAEASMLAEK</sequence>
<evidence type="ECO:0000313" key="8">
    <source>
        <dbReference type="EnsemblProtists" id="EOD41769"/>
    </source>
</evidence>
<dbReference type="PaxDb" id="2903-EOD41769"/>
<protein>
    <recommendedName>
        <fullName evidence="6">18S rRNA aminocarboxypropyltransferase</fullName>
        <ecNumber evidence="6">2.5.1.157</ecNumber>
    </recommendedName>
</protein>
<dbReference type="PANTHER" id="PTHR20426:SF0">
    <property type="entry name" value="18S RRNA AMINOCARBOXYPROPYLTRANSFERASE"/>
    <property type="match status" value="1"/>
</dbReference>
<keyword evidence="2 6" id="KW-0690">Ribosome biogenesis</keyword>
<keyword evidence="3 6" id="KW-0698">rRNA processing</keyword>
<comment type="function">
    <text evidence="6">Aminocarboxypropyltransferase that catalyzes the aminocarboxypropyl transfer on pseudouridine in 18S rRNA. It constitutes the last step in biosynthesis of the hypermodified N1-methyl-N3-(3-amino-3-carboxypropyl) pseudouridine (m1acp3-Psi).</text>
</comment>
<dbReference type="GO" id="GO:0000455">
    <property type="term" value="P:enzyme-directed rRNA pseudouridine synthesis"/>
    <property type="evidence" value="ECO:0007669"/>
    <property type="project" value="UniProtKB-UniRule"/>
</dbReference>
<evidence type="ECO:0000259" key="7">
    <source>
        <dbReference type="Pfam" id="PF04034"/>
    </source>
</evidence>
<dbReference type="InterPro" id="IPR022968">
    <property type="entry name" value="Tsr3-like"/>
</dbReference>
<dbReference type="GO" id="GO:0106388">
    <property type="term" value="F:rRNA small subunit aminocarboxypropyltransferase activity"/>
    <property type="evidence" value="ECO:0007669"/>
    <property type="project" value="UniProtKB-EC"/>
</dbReference>